<proteinExistence type="predicted"/>
<dbReference type="AlphaFoldDB" id="A0A2M4B760"/>
<protein>
    <submittedName>
        <fullName evidence="2">Putative secreted protein</fullName>
    </submittedName>
</protein>
<name>A0A2M4B760_9DIPT</name>
<dbReference type="EMBL" id="GGFK01015564">
    <property type="protein sequence ID" value="MBW48885.1"/>
    <property type="molecule type" value="Transcribed_RNA"/>
</dbReference>
<organism evidence="2">
    <name type="scientific">Anopheles triannulatus</name>
    <dbReference type="NCBI Taxonomy" id="58253"/>
    <lineage>
        <taxon>Eukaryota</taxon>
        <taxon>Metazoa</taxon>
        <taxon>Ecdysozoa</taxon>
        <taxon>Arthropoda</taxon>
        <taxon>Hexapoda</taxon>
        <taxon>Insecta</taxon>
        <taxon>Pterygota</taxon>
        <taxon>Neoptera</taxon>
        <taxon>Endopterygota</taxon>
        <taxon>Diptera</taxon>
        <taxon>Nematocera</taxon>
        <taxon>Culicoidea</taxon>
        <taxon>Culicidae</taxon>
        <taxon>Anophelinae</taxon>
        <taxon>Anopheles</taxon>
    </lineage>
</organism>
<feature type="signal peptide" evidence="1">
    <location>
        <begin position="1"/>
        <end position="15"/>
    </location>
</feature>
<feature type="chain" id="PRO_5014999111" evidence="1">
    <location>
        <begin position="16"/>
        <end position="70"/>
    </location>
</feature>
<reference evidence="2" key="1">
    <citation type="submission" date="2018-01" db="EMBL/GenBank/DDBJ databases">
        <title>An insight into the sialome of Amazonian anophelines.</title>
        <authorList>
            <person name="Ribeiro J.M."/>
            <person name="Scarpassa V."/>
            <person name="Calvo E."/>
        </authorList>
    </citation>
    <scope>NUCLEOTIDE SEQUENCE</scope>
    <source>
        <tissue evidence="2">Salivary glands</tissue>
    </source>
</reference>
<sequence>MATVAVAIVGSICFALEVATVIRVPNSGSSELIWQTIKLIKPRAAHGHRRWMPIFTLASCQEGNREMTEF</sequence>
<keyword evidence="1" id="KW-0732">Signal</keyword>
<accession>A0A2M4B760</accession>
<evidence type="ECO:0000256" key="1">
    <source>
        <dbReference type="SAM" id="SignalP"/>
    </source>
</evidence>
<evidence type="ECO:0000313" key="2">
    <source>
        <dbReference type="EMBL" id="MBW48885.1"/>
    </source>
</evidence>